<dbReference type="Proteomes" id="UP000011082">
    <property type="component" value="Unassembled WGS sequence"/>
</dbReference>
<protein>
    <submittedName>
        <fullName evidence="2">Uncharacterized protein</fullName>
    </submittedName>
</protein>
<dbReference type="AlphaFoldDB" id="L2GMA7"/>
<accession>L2GMA7</accession>
<feature type="region of interest" description="Disordered" evidence="1">
    <location>
        <begin position="159"/>
        <end position="190"/>
    </location>
</feature>
<gene>
    <name evidence="2" type="ORF">VICG_00875</name>
</gene>
<dbReference type="EMBL" id="JH370135">
    <property type="protein sequence ID" value="ELA42028.1"/>
    <property type="molecule type" value="Genomic_DNA"/>
</dbReference>
<name>L2GMA7_VITCO</name>
<reference evidence="3" key="1">
    <citation type="submission" date="2011-05" db="EMBL/GenBank/DDBJ databases">
        <title>The genome sequence of Vittaforma corneae strain ATCC 50505.</title>
        <authorList>
            <consortium name="The Broad Institute Genome Sequencing Platform"/>
            <person name="Cuomo C."/>
            <person name="Didier E."/>
            <person name="Bowers L."/>
            <person name="Young S.K."/>
            <person name="Zeng Q."/>
            <person name="Gargeya S."/>
            <person name="Fitzgerald M."/>
            <person name="Haas B."/>
            <person name="Abouelleil A."/>
            <person name="Alvarado L."/>
            <person name="Arachchi H.M."/>
            <person name="Berlin A."/>
            <person name="Chapman S.B."/>
            <person name="Gearin G."/>
            <person name="Goldberg J."/>
            <person name="Griggs A."/>
            <person name="Gujja S."/>
            <person name="Hansen M."/>
            <person name="Heiman D."/>
            <person name="Howarth C."/>
            <person name="Larimer J."/>
            <person name="Lui A."/>
            <person name="MacDonald P.J.P."/>
            <person name="McCowen C."/>
            <person name="Montmayeur A."/>
            <person name="Murphy C."/>
            <person name="Neiman D."/>
            <person name="Pearson M."/>
            <person name="Priest M."/>
            <person name="Roberts A."/>
            <person name="Saif S."/>
            <person name="Shea T."/>
            <person name="Sisk P."/>
            <person name="Stolte C."/>
            <person name="Sykes S."/>
            <person name="Wortman J."/>
            <person name="Nusbaum C."/>
            <person name="Birren B."/>
        </authorList>
    </citation>
    <scope>NUCLEOTIDE SEQUENCE [LARGE SCALE GENOMIC DNA]</scope>
    <source>
        <strain evidence="3">ATCC 50505</strain>
    </source>
</reference>
<dbReference type="RefSeq" id="XP_007604324.1">
    <property type="nucleotide sequence ID" value="XM_007604262.1"/>
</dbReference>
<dbReference type="InParanoid" id="L2GMA7"/>
<feature type="region of interest" description="Disordered" evidence="1">
    <location>
        <begin position="107"/>
        <end position="146"/>
    </location>
</feature>
<dbReference type="GeneID" id="19881589"/>
<proteinExistence type="predicted"/>
<dbReference type="HOGENOM" id="CLU_1120842_0_0_1"/>
<dbReference type="VEuPathDB" id="MicrosporidiaDB:VICG_00875"/>
<keyword evidence="3" id="KW-1185">Reference proteome</keyword>
<evidence type="ECO:0000313" key="3">
    <source>
        <dbReference type="Proteomes" id="UP000011082"/>
    </source>
</evidence>
<feature type="compositionally biased region" description="Basic and acidic residues" evidence="1">
    <location>
        <begin position="107"/>
        <end position="116"/>
    </location>
</feature>
<evidence type="ECO:0000313" key="2">
    <source>
        <dbReference type="EMBL" id="ELA42028.1"/>
    </source>
</evidence>
<organism evidence="2 3">
    <name type="scientific">Vittaforma corneae (strain ATCC 50505)</name>
    <name type="common">Microsporidian parasite</name>
    <name type="synonym">Nosema corneum</name>
    <dbReference type="NCBI Taxonomy" id="993615"/>
    <lineage>
        <taxon>Eukaryota</taxon>
        <taxon>Fungi</taxon>
        <taxon>Fungi incertae sedis</taxon>
        <taxon>Microsporidia</taxon>
        <taxon>Nosematidae</taxon>
        <taxon>Vittaforma</taxon>
    </lineage>
</organism>
<evidence type="ECO:0000256" key="1">
    <source>
        <dbReference type="SAM" id="MobiDB-lite"/>
    </source>
</evidence>
<feature type="compositionally biased region" description="Polar residues" evidence="1">
    <location>
        <begin position="121"/>
        <end position="146"/>
    </location>
</feature>
<sequence length="248" mass="27519">MYSIMIVLGIINAEFLEDDMIFEDCEPRCNENKHGRFLPADFKEKLQLNSAKADIRRNKARNKLGPDELTINSRAAINISPQQAPAVQSKGECDEIVVVETANAVSKDTHTLDESKITIPSMPSNNKQPLSNKLQKQDSPLNKSEQSVAKCIELKDTQFLPNSTDNRATQSTSSNDAHPATAQDSVRSANDAQSINVNIEEDINASNTSIKPRPLILARIMAVLTKMLVILNLYCPQSMFTHPQARFL</sequence>